<organism evidence="1 2">
    <name type="scientific">Bacillus mesophilus</name>
    <dbReference type="NCBI Taxonomy" id="1808955"/>
    <lineage>
        <taxon>Bacteria</taxon>
        <taxon>Bacillati</taxon>
        <taxon>Bacillota</taxon>
        <taxon>Bacilli</taxon>
        <taxon>Bacillales</taxon>
        <taxon>Bacillaceae</taxon>
        <taxon>Bacillus</taxon>
    </lineage>
</organism>
<reference evidence="1 2" key="1">
    <citation type="submission" date="2020-02" db="EMBL/GenBank/DDBJ databases">
        <title>Bacillus aquiflavi sp. nov., isolated from yellow water of strong flavor Chinese baijiu in Yibin region of China.</title>
        <authorList>
            <person name="Xie J."/>
        </authorList>
    </citation>
    <scope>NUCLEOTIDE SEQUENCE [LARGE SCALE GENOMIC DNA]</scope>
    <source>
        <strain evidence="1 2">SA4</strain>
    </source>
</reference>
<dbReference type="AlphaFoldDB" id="A0A6M0Q6L6"/>
<accession>A0A6M0Q6L6</accession>
<evidence type="ECO:0000313" key="1">
    <source>
        <dbReference type="EMBL" id="NEY71100.1"/>
    </source>
</evidence>
<dbReference type="RefSeq" id="WP_163178275.1">
    <property type="nucleotide sequence ID" value="NZ_JAAIWM010000001.1"/>
</dbReference>
<evidence type="ECO:0000313" key="2">
    <source>
        <dbReference type="Proteomes" id="UP000481043"/>
    </source>
</evidence>
<sequence>MNVQVWKIVATKWRTLEETVQPLSIVEEITIKAVKEIKDKGLLQSSLDYLKSGSSELDNDGDWP</sequence>
<gene>
    <name evidence="1" type="ORF">G4D63_05015</name>
</gene>
<dbReference type="Proteomes" id="UP000481043">
    <property type="component" value="Unassembled WGS sequence"/>
</dbReference>
<protein>
    <submittedName>
        <fullName evidence="1">Uncharacterized protein</fullName>
    </submittedName>
</protein>
<proteinExistence type="predicted"/>
<keyword evidence="2" id="KW-1185">Reference proteome</keyword>
<dbReference type="EMBL" id="JAAIWM010000001">
    <property type="protein sequence ID" value="NEY71100.1"/>
    <property type="molecule type" value="Genomic_DNA"/>
</dbReference>
<name>A0A6M0Q6L6_9BACI</name>
<comment type="caution">
    <text evidence="1">The sequence shown here is derived from an EMBL/GenBank/DDBJ whole genome shotgun (WGS) entry which is preliminary data.</text>
</comment>